<dbReference type="GO" id="GO:0004553">
    <property type="term" value="F:hydrolase activity, hydrolyzing O-glycosyl compounds"/>
    <property type="evidence" value="ECO:0007669"/>
    <property type="project" value="TreeGrafter"/>
</dbReference>
<reference evidence="1" key="1">
    <citation type="journal article" date="2013" name="Environ. Microbiol.">
        <title>Seasonally variable intestinal metagenomes of the red palm weevil (Rhynchophorus ferrugineus).</title>
        <authorList>
            <person name="Jia S."/>
            <person name="Zhang X."/>
            <person name="Zhang G."/>
            <person name="Yin A."/>
            <person name="Zhang S."/>
            <person name="Li F."/>
            <person name="Wang L."/>
            <person name="Zhao D."/>
            <person name="Yun Q."/>
            <person name="Tala"/>
            <person name="Wang J."/>
            <person name="Sun G."/>
            <person name="Baabdullah M."/>
            <person name="Yu X."/>
            <person name="Hu S."/>
            <person name="Al-Mssallem I.S."/>
            <person name="Yu J."/>
        </authorList>
    </citation>
    <scope>NUCLEOTIDE SEQUENCE</scope>
</reference>
<evidence type="ECO:0000313" key="1">
    <source>
        <dbReference type="EMBL" id="AIA85126.1"/>
    </source>
</evidence>
<organism evidence="1">
    <name type="scientific">uncultured Burkholderia sp</name>
    <dbReference type="NCBI Taxonomy" id="188058"/>
    <lineage>
        <taxon>Bacteria</taxon>
        <taxon>Pseudomonadati</taxon>
        <taxon>Pseudomonadota</taxon>
        <taxon>Betaproteobacteria</taxon>
        <taxon>Burkholderiales</taxon>
        <taxon>Burkholderiaceae</taxon>
        <taxon>Burkholderia</taxon>
        <taxon>environmental samples</taxon>
    </lineage>
</organism>
<name>A0A060BXA0_9BURK</name>
<dbReference type="PANTHER" id="PTHR12631">
    <property type="entry name" value="ALPHA-L-IDURONIDASE"/>
    <property type="match status" value="1"/>
</dbReference>
<dbReference type="EMBL" id="KF117868">
    <property type="protein sequence ID" value="AIA85126.1"/>
    <property type="molecule type" value="Genomic_DNA"/>
</dbReference>
<dbReference type="SUPFAM" id="SSF51445">
    <property type="entry name" value="(Trans)glycosidases"/>
    <property type="match status" value="1"/>
</dbReference>
<accession>A0A060BXA0</accession>
<dbReference type="Gene3D" id="3.20.20.80">
    <property type="entry name" value="Glycosidases"/>
    <property type="match status" value="1"/>
</dbReference>
<proteinExistence type="predicted"/>
<dbReference type="PANTHER" id="PTHR12631:SF10">
    <property type="entry name" value="BETA-XYLOSIDASE-LIKE PROTEIN-RELATED"/>
    <property type="match status" value="1"/>
</dbReference>
<feature type="non-terminal residue" evidence="1">
    <location>
        <position position="1"/>
    </location>
</feature>
<dbReference type="AlphaFoldDB" id="A0A060BXA0"/>
<dbReference type="InterPro" id="IPR051923">
    <property type="entry name" value="Glycosyl_Hydrolase_39"/>
</dbReference>
<protein>
    <submittedName>
        <fullName evidence="1">CAZy families GH39 protein</fullName>
    </submittedName>
</protein>
<sequence>SLRVTRIPERQELDPEASFVGMNIFQQQTRYYSYQLPLFAKAGVRWVRPWLHWENTWKMQEPKPGVFDTEQLDALRRRMKEHGQKFVYILYNFSPTLGLASTERSALNDEQMKLWQNYVKRIVAHCPEVNDWEVWNEPDGLARSQNGFSVDFYKKLLRETAGAVR</sequence>
<dbReference type="InterPro" id="IPR017853">
    <property type="entry name" value="GH"/>
</dbReference>
<feature type="non-terminal residue" evidence="1">
    <location>
        <position position="165"/>
    </location>
</feature>